<dbReference type="RefSeq" id="WP_151155612.1">
    <property type="nucleotide sequence ID" value="NZ_VZRA01000001.1"/>
</dbReference>
<proteinExistence type="predicted"/>
<feature type="domain" description="Helicase HerA central" evidence="1">
    <location>
        <begin position="194"/>
        <end position="300"/>
    </location>
</feature>
<gene>
    <name evidence="2" type="ORF">F6V30_05290</name>
</gene>
<accession>A0ABQ6TSR4</accession>
<dbReference type="PANTHER" id="PTHR42957">
    <property type="entry name" value="HELICASE MJ1565-RELATED"/>
    <property type="match status" value="1"/>
</dbReference>
<dbReference type="InterPro" id="IPR008571">
    <property type="entry name" value="HerA-like"/>
</dbReference>
<dbReference type="EMBL" id="VZRA01000001">
    <property type="protein sequence ID" value="KAB0671990.1"/>
    <property type="molecule type" value="Genomic_DNA"/>
</dbReference>
<dbReference type="SUPFAM" id="SSF52540">
    <property type="entry name" value="P-loop containing nucleoside triphosphate hydrolases"/>
    <property type="match status" value="1"/>
</dbReference>
<evidence type="ECO:0000313" key="2">
    <source>
        <dbReference type="EMBL" id="KAB0671990.1"/>
    </source>
</evidence>
<dbReference type="PANTHER" id="PTHR42957:SF1">
    <property type="entry name" value="HELICASE MJ1565-RELATED"/>
    <property type="match status" value="1"/>
</dbReference>
<dbReference type="InterPro" id="IPR002789">
    <property type="entry name" value="HerA_central"/>
</dbReference>
<name>A0ABQ6TSR4_9BACT</name>
<dbReference type="Gene3D" id="3.40.50.300">
    <property type="entry name" value="P-loop containing nucleotide triphosphate hydrolases"/>
    <property type="match status" value="2"/>
</dbReference>
<comment type="caution">
    <text evidence="2">The sequence shown here is derived from an EMBL/GenBank/DDBJ whole genome shotgun (WGS) entry which is preliminary data.</text>
</comment>
<dbReference type="Pfam" id="PF01935">
    <property type="entry name" value="DUF87"/>
    <property type="match status" value="1"/>
</dbReference>
<organism evidence="2 3">
    <name type="scientific">Oryzomonas sagensis</name>
    <dbReference type="NCBI Taxonomy" id="2603857"/>
    <lineage>
        <taxon>Bacteria</taxon>
        <taxon>Pseudomonadati</taxon>
        <taxon>Thermodesulfobacteriota</taxon>
        <taxon>Desulfuromonadia</taxon>
        <taxon>Geobacterales</taxon>
        <taxon>Geobacteraceae</taxon>
        <taxon>Oryzomonas</taxon>
    </lineage>
</organism>
<dbReference type="InterPro" id="IPR027417">
    <property type="entry name" value="P-loop_NTPase"/>
</dbReference>
<reference evidence="2 3" key="1">
    <citation type="journal article" date="2020" name="Microorganisms">
        <title>Description of Three Novel Members in the Family Geobacteraceae, Oryzomonas japonicum gen. nov., sp. nov., Oryzomonas sagensis sp. nov., and Oryzomonas ruber sp. nov.</title>
        <authorList>
            <person name="Xu Z."/>
            <person name="Masuda Y."/>
            <person name="Hayakawa C."/>
            <person name="Ushijima N."/>
            <person name="Kawano K."/>
            <person name="Shiratori Y."/>
            <person name="Senoo K."/>
            <person name="Itoh H."/>
        </authorList>
    </citation>
    <scope>NUCLEOTIDE SEQUENCE [LARGE SCALE GENOMIC DNA]</scope>
    <source>
        <strain evidence="2 3">Red100</strain>
    </source>
</reference>
<evidence type="ECO:0000259" key="1">
    <source>
        <dbReference type="Pfam" id="PF01935"/>
    </source>
</evidence>
<dbReference type="Proteomes" id="UP000798046">
    <property type="component" value="Unassembled WGS sequence"/>
</dbReference>
<evidence type="ECO:0000313" key="3">
    <source>
        <dbReference type="Proteomes" id="UP000798046"/>
    </source>
</evidence>
<protein>
    <submittedName>
        <fullName evidence="2">DUF87 domain-containing protein</fullName>
    </submittedName>
</protein>
<keyword evidence="3" id="KW-1185">Reference proteome</keyword>
<sequence length="679" mass="77636">MPESIISLLTQVDLFKRRQESEDLVWDTGLFVGRPFKLSYGKAEILVADAWKQRAGGIPQGCFLLAYYDNEPSDSSAFEAILLRVIQPTSLPTDSTVISSMVEYYKDNIRTGTNARSQLDTFTRYEFSFSALECSVLGSFYKDENGNGKIRFGADLENFFSAHNYSIIKPSPEILKSIVNYRESGAPGGTGDIRIGKVRYSSSRRRQQSEEVVPVYVQAPDFAGKRTALFGMTRTGKSNTVKKIIQACVEMSESAPLVLDQSQESTAEVLKPLTENNTPKYPIGQIIFDINGEYANPNLQDQGTAIFDMYRNKTVRYSTVEKGDDFKVMKVNFYNEAGTGFELVKSYPTIADDTTRFVTNFKNVILEKPEDYDSNRSAKERHDRRVAAYFCCLYRAEFPAPRNFKVKFTANEKVREAVNPNIDPANGLSLEDASNWWDKLWEVYPSAPCFEEYKRTKQKEWADDDLKAVLTILTRKRDPGTGRSDCAGFRILKNVKDQHTSQTQEPFDQDILKQLRAGKIVIVDLSLGEESVQRMFSERITRKIFQDSMSRFTSTKPNNFIQFYFEEAHNLFPKKEDKDLSQIYNRLAKEGAKLNLGLIYATQEVSSISSNILKATQNWFISHLNNDDEIRELRKYYDFSDFAESLIRFSQDTDKGFIRMKTYSNPFVIPVQVDRFPSD</sequence>